<dbReference type="Pfam" id="PF01497">
    <property type="entry name" value="Peripla_BP_2"/>
    <property type="match status" value="1"/>
</dbReference>
<evidence type="ECO:0000313" key="9">
    <source>
        <dbReference type="Proteomes" id="UP000316882"/>
    </source>
</evidence>
<feature type="domain" description="Fe/B12 periplasmic-binding" evidence="7">
    <location>
        <begin position="84"/>
        <end position="340"/>
    </location>
</feature>
<evidence type="ECO:0000259" key="7">
    <source>
        <dbReference type="PROSITE" id="PS50983"/>
    </source>
</evidence>
<dbReference type="STRING" id="54914.AV540_03925"/>
<dbReference type="SUPFAM" id="SSF53807">
    <property type="entry name" value="Helical backbone' metal receptor"/>
    <property type="match status" value="1"/>
</dbReference>
<evidence type="ECO:0000256" key="2">
    <source>
        <dbReference type="ARBA" id="ARBA00008814"/>
    </source>
</evidence>
<dbReference type="Proteomes" id="UP000316882">
    <property type="component" value="Unassembled WGS sequence"/>
</dbReference>
<accession>A0A4Y3PSG7</accession>
<keyword evidence="3" id="KW-0813">Transport</keyword>
<protein>
    <submittedName>
        <fullName evidence="8">Ferrichrome ABC transporter substrate-binding protein</fullName>
    </submittedName>
</protein>
<gene>
    <name evidence="8" type="ORF">BPA01_39180</name>
</gene>
<keyword evidence="4 6" id="KW-0732">Signal</keyword>
<comment type="caution">
    <text evidence="8">The sequence shown here is derived from an EMBL/GenBank/DDBJ whole genome shotgun (WGS) entry which is preliminary data.</text>
</comment>
<feature type="signal peptide" evidence="6">
    <location>
        <begin position="1"/>
        <end position="30"/>
    </location>
</feature>
<dbReference type="InterPro" id="IPR002491">
    <property type="entry name" value="ABC_transptr_periplasmic_BD"/>
</dbReference>
<keyword evidence="9" id="KW-1185">Reference proteome</keyword>
<reference evidence="8 9" key="1">
    <citation type="submission" date="2019-06" db="EMBL/GenBank/DDBJ databases">
        <title>Whole genome shotgun sequence of Brevibacillus parabrevis NBRC 12334.</title>
        <authorList>
            <person name="Hosoyama A."/>
            <person name="Uohara A."/>
            <person name="Ohji S."/>
            <person name="Ichikawa N."/>
        </authorList>
    </citation>
    <scope>NUCLEOTIDE SEQUENCE [LARGE SCALE GENOMIC DNA]</scope>
    <source>
        <strain evidence="8 9">NBRC 12334</strain>
    </source>
</reference>
<evidence type="ECO:0000256" key="4">
    <source>
        <dbReference type="ARBA" id="ARBA00022729"/>
    </source>
</evidence>
<evidence type="ECO:0000256" key="1">
    <source>
        <dbReference type="ARBA" id="ARBA00004196"/>
    </source>
</evidence>
<evidence type="ECO:0000256" key="3">
    <source>
        <dbReference type="ARBA" id="ARBA00022448"/>
    </source>
</evidence>
<evidence type="ECO:0000313" key="8">
    <source>
        <dbReference type="EMBL" id="GEB34338.1"/>
    </source>
</evidence>
<evidence type="ECO:0000256" key="5">
    <source>
        <dbReference type="SAM" id="MobiDB-lite"/>
    </source>
</evidence>
<dbReference type="GO" id="GO:0030288">
    <property type="term" value="C:outer membrane-bounded periplasmic space"/>
    <property type="evidence" value="ECO:0007669"/>
    <property type="project" value="TreeGrafter"/>
</dbReference>
<dbReference type="InterPro" id="IPR051313">
    <property type="entry name" value="Bact_iron-sidero_bind"/>
</dbReference>
<comment type="similarity">
    <text evidence="2">Belongs to the bacterial solute-binding protein 8 family.</text>
</comment>
<organism evidence="8 9">
    <name type="scientific">Brevibacillus parabrevis</name>
    <dbReference type="NCBI Taxonomy" id="54914"/>
    <lineage>
        <taxon>Bacteria</taxon>
        <taxon>Bacillati</taxon>
        <taxon>Bacillota</taxon>
        <taxon>Bacilli</taxon>
        <taxon>Bacillales</taxon>
        <taxon>Paenibacillaceae</taxon>
        <taxon>Brevibacillus</taxon>
    </lineage>
</organism>
<comment type="subcellular location">
    <subcellularLocation>
        <location evidence="1">Cell envelope</location>
    </subcellularLocation>
</comment>
<dbReference type="AlphaFoldDB" id="A0A4Y3PSG7"/>
<dbReference type="EMBL" id="BJMH01000021">
    <property type="protein sequence ID" value="GEB34338.1"/>
    <property type="molecule type" value="Genomic_DNA"/>
</dbReference>
<feature type="region of interest" description="Disordered" evidence="5">
    <location>
        <begin position="35"/>
        <end position="62"/>
    </location>
</feature>
<sequence>MIKRWSKRPSRAHKTMALLSTVLLVSVLLAACGTETAKPQDSKQQTAAESTPTDSAKGTAQTEVAYPLTVKDELGHELTIPAKPGKVFAPVMEDSLLSLGIKPAMQWSNGVSPQEYLQDQLGSVPQISFAGGTPSFEVILESQPDLIILHNSYSAENGAYEKYAKIAPTYVFKSASTDLNSSVRTLGKLLGVEDKAEQALKNYADKAADAKAKLAAKAEGKKAAIIRFNAKGMFFMNSDYFSGYVLAHDLGFEPSKLVKDGAFEVSMEILPQLDADYIFLVNDGNQGDAFLKELKDSAVWKNVPAVKSGHVFETSNDYWLSGGFIAQSKVIDDVVRFMQP</sequence>
<feature type="chain" id="PRO_5039147154" evidence="6">
    <location>
        <begin position="31"/>
        <end position="340"/>
    </location>
</feature>
<name>A0A4Y3PSG7_BREPA</name>
<dbReference type="Gene3D" id="3.40.50.1980">
    <property type="entry name" value="Nitrogenase molybdenum iron protein domain"/>
    <property type="match status" value="2"/>
</dbReference>
<dbReference type="RefSeq" id="WP_122962288.1">
    <property type="nucleotide sequence ID" value="NZ_BJMH01000021.1"/>
</dbReference>
<dbReference type="GO" id="GO:1901678">
    <property type="term" value="P:iron coordination entity transport"/>
    <property type="evidence" value="ECO:0007669"/>
    <property type="project" value="UniProtKB-ARBA"/>
</dbReference>
<evidence type="ECO:0000256" key="6">
    <source>
        <dbReference type="SAM" id="SignalP"/>
    </source>
</evidence>
<feature type="compositionally biased region" description="Polar residues" evidence="5">
    <location>
        <begin position="37"/>
        <end position="62"/>
    </location>
</feature>
<dbReference type="PANTHER" id="PTHR30532:SF1">
    <property type="entry name" value="IRON(3+)-HYDROXAMATE-BINDING PROTEIN FHUD"/>
    <property type="match status" value="1"/>
</dbReference>
<dbReference type="PROSITE" id="PS50983">
    <property type="entry name" value="FE_B12_PBP"/>
    <property type="match status" value="1"/>
</dbReference>
<dbReference type="PANTHER" id="PTHR30532">
    <property type="entry name" value="IRON III DICITRATE-BINDING PERIPLASMIC PROTEIN"/>
    <property type="match status" value="1"/>
</dbReference>
<proteinExistence type="inferred from homology"/>
<dbReference type="PROSITE" id="PS51257">
    <property type="entry name" value="PROKAR_LIPOPROTEIN"/>
    <property type="match status" value="1"/>
</dbReference>